<accession>A0A367IUQ8</accession>
<evidence type="ECO:0000313" key="2">
    <source>
        <dbReference type="EMBL" id="RCH81392.1"/>
    </source>
</evidence>
<dbReference type="AlphaFoldDB" id="A0A367IUQ8"/>
<dbReference type="EMBL" id="PJQL01003456">
    <property type="protein sequence ID" value="RCH81392.1"/>
    <property type="molecule type" value="Genomic_DNA"/>
</dbReference>
<comment type="caution">
    <text evidence="2">The sequence shown here is derived from an EMBL/GenBank/DDBJ whole genome shotgun (WGS) entry which is preliminary data.</text>
</comment>
<feature type="non-terminal residue" evidence="2">
    <location>
        <position position="1"/>
    </location>
</feature>
<evidence type="ECO:0000256" key="1">
    <source>
        <dbReference type="SAM" id="MobiDB-lite"/>
    </source>
</evidence>
<name>A0A367IUQ8_RHIAZ</name>
<gene>
    <name evidence="2" type="ORF">CU097_001356</name>
</gene>
<evidence type="ECO:0000313" key="3">
    <source>
        <dbReference type="Proteomes" id="UP000252139"/>
    </source>
</evidence>
<dbReference type="Proteomes" id="UP000252139">
    <property type="component" value="Unassembled WGS sequence"/>
</dbReference>
<feature type="compositionally biased region" description="Polar residues" evidence="1">
    <location>
        <begin position="54"/>
        <end position="66"/>
    </location>
</feature>
<proteinExistence type="predicted"/>
<reference evidence="2 3" key="1">
    <citation type="journal article" date="2018" name="G3 (Bethesda)">
        <title>Phylogenetic and Phylogenomic Definition of Rhizopus Species.</title>
        <authorList>
            <person name="Gryganskyi A.P."/>
            <person name="Golan J."/>
            <person name="Dolatabadi S."/>
            <person name="Mondo S."/>
            <person name="Robb S."/>
            <person name="Idnurm A."/>
            <person name="Muszewska A."/>
            <person name="Steczkiewicz K."/>
            <person name="Masonjones S."/>
            <person name="Liao H.L."/>
            <person name="Gajdeczka M.T."/>
            <person name="Anike F."/>
            <person name="Vuek A."/>
            <person name="Anishchenko I.M."/>
            <person name="Voigt K."/>
            <person name="de Hoog G.S."/>
            <person name="Smith M.E."/>
            <person name="Heitman J."/>
            <person name="Vilgalys R."/>
            <person name="Stajich J.E."/>
        </authorList>
    </citation>
    <scope>NUCLEOTIDE SEQUENCE [LARGE SCALE GENOMIC DNA]</scope>
    <source>
        <strain evidence="2 3">CBS 357.93</strain>
    </source>
</reference>
<keyword evidence="3" id="KW-1185">Reference proteome</keyword>
<organism evidence="2 3">
    <name type="scientific">Rhizopus azygosporus</name>
    <name type="common">Rhizopus microsporus var. azygosporus</name>
    <dbReference type="NCBI Taxonomy" id="86630"/>
    <lineage>
        <taxon>Eukaryota</taxon>
        <taxon>Fungi</taxon>
        <taxon>Fungi incertae sedis</taxon>
        <taxon>Mucoromycota</taxon>
        <taxon>Mucoromycotina</taxon>
        <taxon>Mucoromycetes</taxon>
        <taxon>Mucorales</taxon>
        <taxon>Mucorineae</taxon>
        <taxon>Rhizopodaceae</taxon>
        <taxon>Rhizopus</taxon>
    </lineage>
</organism>
<protein>
    <submittedName>
        <fullName evidence="2">Uncharacterized protein</fullName>
    </submittedName>
</protein>
<sequence>HIRMPVRLAVARFFHQQEWITKAQYDQAVTIDSASGANAGIQHTGDDMADVINTFTDGNQASSTKPSGDGEPVNNY</sequence>
<feature type="region of interest" description="Disordered" evidence="1">
    <location>
        <begin position="54"/>
        <end position="76"/>
    </location>
</feature>